<dbReference type="RefSeq" id="WP_188504406.1">
    <property type="nucleotide sequence ID" value="NZ_BMER01000001.1"/>
</dbReference>
<protein>
    <submittedName>
        <fullName evidence="1">Uncharacterized protein</fullName>
    </submittedName>
</protein>
<keyword evidence="2" id="KW-1185">Reference proteome</keyword>
<dbReference type="Proteomes" id="UP000660862">
    <property type="component" value="Unassembled WGS sequence"/>
</dbReference>
<accession>A0A917HEL5</accession>
<reference evidence="1" key="2">
    <citation type="submission" date="2020-09" db="EMBL/GenBank/DDBJ databases">
        <authorList>
            <person name="Sun Q."/>
            <person name="Zhou Y."/>
        </authorList>
    </citation>
    <scope>NUCLEOTIDE SEQUENCE</scope>
    <source>
        <strain evidence="1">CGMCC 1.12195</strain>
    </source>
</reference>
<name>A0A917HEL5_9SPHI</name>
<proteinExistence type="predicted"/>
<comment type="caution">
    <text evidence="1">The sequence shown here is derived from an EMBL/GenBank/DDBJ whole genome shotgun (WGS) entry which is preliminary data.</text>
</comment>
<dbReference type="EMBL" id="BMER01000001">
    <property type="protein sequence ID" value="GGG76633.1"/>
    <property type="molecule type" value="Genomic_DNA"/>
</dbReference>
<gene>
    <name evidence="1" type="ORF">GCM10007415_05580</name>
</gene>
<sequence length="246" mass="28831">MMSNNSAVKYLSFSLWGSSPVYTMGAIRNAALAKKIYPSWQVIVYHDDTVPADVLKRLDQAGVMLEDMTDSGVYGLFWRFLAADRPDCDYAIFRDTDSRLSRRERKAVDEWMANGDVLHIMRDHPFHQVPYGAEGLSILGGMWGIRGNTVRLRPLIDSFINDKPDEYGIDQAFLQQIYQQFKDSQTVHDDFFEKKPFPVKRHRYRFVGERIDEREHPVGDDWKHIRKYEKKQRVSFFTKLKQLLTK</sequence>
<evidence type="ECO:0000313" key="2">
    <source>
        <dbReference type="Proteomes" id="UP000660862"/>
    </source>
</evidence>
<dbReference type="AlphaFoldDB" id="A0A917HEL5"/>
<evidence type="ECO:0000313" key="1">
    <source>
        <dbReference type="EMBL" id="GGG76633.1"/>
    </source>
</evidence>
<reference evidence="1" key="1">
    <citation type="journal article" date="2014" name="Int. J. Syst. Evol. Microbiol.">
        <title>Complete genome sequence of Corynebacterium casei LMG S-19264T (=DSM 44701T), isolated from a smear-ripened cheese.</title>
        <authorList>
            <consortium name="US DOE Joint Genome Institute (JGI-PGF)"/>
            <person name="Walter F."/>
            <person name="Albersmeier A."/>
            <person name="Kalinowski J."/>
            <person name="Ruckert C."/>
        </authorList>
    </citation>
    <scope>NUCLEOTIDE SEQUENCE</scope>
    <source>
        <strain evidence="1">CGMCC 1.12195</strain>
    </source>
</reference>
<organism evidence="1 2">
    <name type="scientific">Parapedobacter pyrenivorans</name>
    <dbReference type="NCBI Taxonomy" id="1305674"/>
    <lineage>
        <taxon>Bacteria</taxon>
        <taxon>Pseudomonadati</taxon>
        <taxon>Bacteroidota</taxon>
        <taxon>Sphingobacteriia</taxon>
        <taxon>Sphingobacteriales</taxon>
        <taxon>Sphingobacteriaceae</taxon>
        <taxon>Parapedobacter</taxon>
    </lineage>
</organism>